<feature type="non-terminal residue" evidence="2">
    <location>
        <position position="832"/>
    </location>
</feature>
<keyword evidence="3" id="KW-1185">Reference proteome</keyword>
<feature type="compositionally biased region" description="Polar residues" evidence="1">
    <location>
        <begin position="679"/>
        <end position="698"/>
    </location>
</feature>
<dbReference type="EMBL" id="CADCXV010001150">
    <property type="protein sequence ID" value="CAB0042033.1"/>
    <property type="molecule type" value="Genomic_DNA"/>
</dbReference>
<feature type="region of interest" description="Disordered" evidence="1">
    <location>
        <begin position="679"/>
        <end position="709"/>
    </location>
</feature>
<gene>
    <name evidence="2" type="ORF">TBRA_LOCUS13675</name>
</gene>
<accession>A0A6H5IZJ1</accession>
<evidence type="ECO:0000313" key="3">
    <source>
        <dbReference type="Proteomes" id="UP000479190"/>
    </source>
</evidence>
<dbReference type="AlphaFoldDB" id="A0A6H5IZJ1"/>
<dbReference type="Proteomes" id="UP000479190">
    <property type="component" value="Unassembled WGS sequence"/>
</dbReference>
<proteinExistence type="predicted"/>
<feature type="compositionally biased region" description="Low complexity" evidence="1">
    <location>
        <begin position="699"/>
        <end position="709"/>
    </location>
</feature>
<evidence type="ECO:0000313" key="2">
    <source>
        <dbReference type="EMBL" id="CAB0042033.1"/>
    </source>
</evidence>
<reference evidence="2 3" key="1">
    <citation type="submission" date="2020-02" db="EMBL/GenBank/DDBJ databases">
        <authorList>
            <person name="Ferguson B K."/>
        </authorList>
    </citation>
    <scope>NUCLEOTIDE SEQUENCE [LARGE SCALE GENOMIC DNA]</scope>
</reference>
<dbReference type="OrthoDB" id="7692569at2759"/>
<name>A0A6H5IZJ1_9HYME</name>
<evidence type="ECO:0000256" key="1">
    <source>
        <dbReference type="SAM" id="MobiDB-lite"/>
    </source>
</evidence>
<sequence>MGDDLAAVADTRCPTRCNRLRLRVHQVCPLVSFTSNGTINEGKKNFDGLVGYIDITCRKQYANTRKNGFESLLAIRQQVDKPNTQSSMAMTSTECGCSKSKSTVNKWTDVFRIHKHNKRNRKRKHDFVDVSRGRFVKVNLHLVSEAASSEASCGGVLLLFSLRILRKRDRERRSSESHPRAPVLVHGEKRRRVQCVCADIIHNMQPDSIMRDVDNSVDKLRVVNNNYNNNVDVVVVESPGAMNGAGGRHPAGPDNNINMYHQMGDDGLTQIGQVFHSAYQSIVAGQPQLVIYYAPRAHACNYCFRARRGDQYNMKFSLIKLRRRGRAQQQQQQRRHTNSIHQFLSPLWLLRAAAQQSSQSDSDSFDECGSSRQASNLNYRASSSAISNPILLPSRARNRELCSARPDSLYGHASITSITFIRSILLSEKEVRAWKLEQLSTRAEERYRHVLPGRVAAAAVSEAAAGLKMASSQASSDTRERERNFVYSDHLCIYSSQSSVPSQNLTALATRFYKLYNIARSPSASFDRSPDNYKNCSRRRRCRYGIIMGFVERYKISCNDFTISIVDLKPSYVKIPPSSQYSWSCVRYLLIYNCFRVATNDYRVWRNYESEMSNYLKNNADFQSAQRSFKLAHLKADAETLQRLQHDFEAVRRRSASQNQQHQQHILYNETATTTSFVAQQQQRTSPRANSSSDFLRTSTSPCSSQSVSPPNYWKHCTGQESGVILFFFLLLALNCFNLADKIDKTINWTSKKIIIIMVIQSIQRWRATTISACTRSTDDRRRFIDFHRALYTSQLSRVTNCARARNRQRSRAQAQAASQLTLATHSSKACD</sequence>
<protein>
    <submittedName>
        <fullName evidence="2">Uncharacterized protein</fullName>
    </submittedName>
</protein>
<organism evidence="2 3">
    <name type="scientific">Trichogramma brassicae</name>
    <dbReference type="NCBI Taxonomy" id="86971"/>
    <lineage>
        <taxon>Eukaryota</taxon>
        <taxon>Metazoa</taxon>
        <taxon>Ecdysozoa</taxon>
        <taxon>Arthropoda</taxon>
        <taxon>Hexapoda</taxon>
        <taxon>Insecta</taxon>
        <taxon>Pterygota</taxon>
        <taxon>Neoptera</taxon>
        <taxon>Endopterygota</taxon>
        <taxon>Hymenoptera</taxon>
        <taxon>Apocrita</taxon>
        <taxon>Proctotrupomorpha</taxon>
        <taxon>Chalcidoidea</taxon>
        <taxon>Trichogrammatidae</taxon>
        <taxon>Trichogramma</taxon>
    </lineage>
</organism>